<dbReference type="AlphaFoldDB" id="F2AN30"/>
<gene>
    <name evidence="1" type="ORF">RBWH47_05058</name>
</gene>
<proteinExistence type="predicted"/>
<organism evidence="1 2">
    <name type="scientific">Rhodopirellula baltica WH47</name>
    <dbReference type="NCBI Taxonomy" id="991778"/>
    <lineage>
        <taxon>Bacteria</taxon>
        <taxon>Pseudomonadati</taxon>
        <taxon>Planctomycetota</taxon>
        <taxon>Planctomycetia</taxon>
        <taxon>Pirellulales</taxon>
        <taxon>Pirellulaceae</taxon>
        <taxon>Rhodopirellula</taxon>
    </lineage>
</organism>
<comment type="caution">
    <text evidence="1">The sequence shown here is derived from an EMBL/GenBank/DDBJ whole genome shotgun (WGS) entry which is preliminary data.</text>
</comment>
<accession>F2AN30</accession>
<dbReference type="EMBL" id="AFAR01000062">
    <property type="protein sequence ID" value="EGF28928.1"/>
    <property type="molecule type" value="Genomic_DNA"/>
</dbReference>
<sequence>MCSDTRDNGDLYPIAVLRIAEIGPCIFRKRRAKQTSTKGQ</sequence>
<reference evidence="1 2" key="1">
    <citation type="journal article" date="2013" name="Mar. Genomics">
        <title>Expression of sulfatases in Rhodopirellula baltica and the diversity of sulfatases in the genus Rhodopirellula.</title>
        <authorList>
            <person name="Wegner C.E."/>
            <person name="Richter-Heitmann T."/>
            <person name="Klindworth A."/>
            <person name="Klockow C."/>
            <person name="Richter M."/>
            <person name="Achstetter T."/>
            <person name="Glockner F.O."/>
            <person name="Harder J."/>
        </authorList>
    </citation>
    <scope>NUCLEOTIDE SEQUENCE [LARGE SCALE GENOMIC DNA]</scope>
    <source>
        <strain evidence="1 2">WH47</strain>
    </source>
</reference>
<evidence type="ECO:0000313" key="2">
    <source>
        <dbReference type="Proteomes" id="UP000006222"/>
    </source>
</evidence>
<evidence type="ECO:0000313" key="1">
    <source>
        <dbReference type="EMBL" id="EGF28928.1"/>
    </source>
</evidence>
<dbReference type="PATRIC" id="fig|991778.3.peg.1147"/>
<dbReference type="Proteomes" id="UP000006222">
    <property type="component" value="Unassembled WGS sequence"/>
</dbReference>
<name>F2AN30_RHOBT</name>
<protein>
    <submittedName>
        <fullName evidence="1">Uncharacterized protein</fullName>
    </submittedName>
</protein>